<comment type="caution">
    <text evidence="1">The sequence shown here is derived from an EMBL/GenBank/DDBJ whole genome shotgun (WGS) entry which is preliminary data.</text>
</comment>
<gene>
    <name evidence="1" type="ORF">EDC35_101449</name>
</gene>
<protein>
    <submittedName>
        <fullName evidence="1">Uncharacterized protein</fullName>
    </submittedName>
</protein>
<dbReference type="Proteomes" id="UP000295717">
    <property type="component" value="Unassembled WGS sequence"/>
</dbReference>
<evidence type="ECO:0000313" key="1">
    <source>
        <dbReference type="EMBL" id="TCT24129.1"/>
    </source>
</evidence>
<name>A0A4R3NAS9_9GAMM</name>
<keyword evidence="2" id="KW-1185">Reference proteome</keyword>
<sequence>MLRNLDRINRIKNKVLTSFIRPVKPRLVRYVMFGDWFGLGRIDDGWCWRGLNHSINYDFKPRLHLRLLTSTELNTN</sequence>
<proteinExistence type="predicted"/>
<reference evidence="1 2" key="1">
    <citation type="submission" date="2019-03" db="EMBL/GenBank/DDBJ databases">
        <title>Genomic Encyclopedia of Type Strains, Phase IV (KMG-IV): sequencing the most valuable type-strain genomes for metagenomic binning, comparative biology and taxonomic classification.</title>
        <authorList>
            <person name="Goeker M."/>
        </authorList>
    </citation>
    <scope>NUCLEOTIDE SEQUENCE [LARGE SCALE GENOMIC DNA]</scope>
    <source>
        <strain evidence="1 2">DSM 13587</strain>
    </source>
</reference>
<accession>A0A4R3NAS9</accession>
<dbReference type="AlphaFoldDB" id="A0A4R3NAS9"/>
<evidence type="ECO:0000313" key="2">
    <source>
        <dbReference type="Proteomes" id="UP000295717"/>
    </source>
</evidence>
<organism evidence="1 2">
    <name type="scientific">Thiobaca trueperi</name>
    <dbReference type="NCBI Taxonomy" id="127458"/>
    <lineage>
        <taxon>Bacteria</taxon>
        <taxon>Pseudomonadati</taxon>
        <taxon>Pseudomonadota</taxon>
        <taxon>Gammaproteobacteria</taxon>
        <taxon>Chromatiales</taxon>
        <taxon>Chromatiaceae</taxon>
        <taxon>Thiobaca</taxon>
    </lineage>
</organism>
<dbReference type="EMBL" id="SMAO01000001">
    <property type="protein sequence ID" value="TCT24129.1"/>
    <property type="molecule type" value="Genomic_DNA"/>
</dbReference>